<evidence type="ECO:0000313" key="2">
    <source>
        <dbReference type="Proteomes" id="UP000299102"/>
    </source>
</evidence>
<dbReference type="AlphaFoldDB" id="A0A4C1Y9J1"/>
<organism evidence="1 2">
    <name type="scientific">Eumeta variegata</name>
    <name type="common">Bagworm moth</name>
    <name type="synonym">Eumeta japonica</name>
    <dbReference type="NCBI Taxonomy" id="151549"/>
    <lineage>
        <taxon>Eukaryota</taxon>
        <taxon>Metazoa</taxon>
        <taxon>Ecdysozoa</taxon>
        <taxon>Arthropoda</taxon>
        <taxon>Hexapoda</taxon>
        <taxon>Insecta</taxon>
        <taxon>Pterygota</taxon>
        <taxon>Neoptera</taxon>
        <taxon>Endopterygota</taxon>
        <taxon>Lepidoptera</taxon>
        <taxon>Glossata</taxon>
        <taxon>Ditrysia</taxon>
        <taxon>Tineoidea</taxon>
        <taxon>Psychidae</taxon>
        <taxon>Oiketicinae</taxon>
        <taxon>Eumeta</taxon>
    </lineage>
</organism>
<sequence>MSRAGPTAQTSARADADRLISYERYDNRRRLADAAATVVSRNYIYFRFANALAPSTARRHRELSPARDARRGRRAPRQLPALRVPSSVFARRIKTAIYLGFSFKYS</sequence>
<dbReference type="Proteomes" id="UP000299102">
    <property type="component" value="Unassembled WGS sequence"/>
</dbReference>
<reference evidence="1 2" key="1">
    <citation type="journal article" date="2019" name="Commun. Biol.">
        <title>The bagworm genome reveals a unique fibroin gene that provides high tensile strength.</title>
        <authorList>
            <person name="Kono N."/>
            <person name="Nakamura H."/>
            <person name="Ohtoshi R."/>
            <person name="Tomita M."/>
            <person name="Numata K."/>
            <person name="Arakawa K."/>
        </authorList>
    </citation>
    <scope>NUCLEOTIDE SEQUENCE [LARGE SCALE GENOMIC DNA]</scope>
</reference>
<dbReference type="EMBL" id="BGZK01001112">
    <property type="protein sequence ID" value="GBP71542.1"/>
    <property type="molecule type" value="Genomic_DNA"/>
</dbReference>
<proteinExistence type="predicted"/>
<comment type="caution">
    <text evidence="1">The sequence shown here is derived from an EMBL/GenBank/DDBJ whole genome shotgun (WGS) entry which is preliminary data.</text>
</comment>
<protein>
    <submittedName>
        <fullName evidence="1">Uncharacterized protein</fullName>
    </submittedName>
</protein>
<name>A0A4C1Y9J1_EUMVA</name>
<accession>A0A4C1Y9J1</accession>
<evidence type="ECO:0000313" key="1">
    <source>
        <dbReference type="EMBL" id="GBP71542.1"/>
    </source>
</evidence>
<keyword evidence="2" id="KW-1185">Reference proteome</keyword>
<gene>
    <name evidence="1" type="ORF">EVAR_50602_1</name>
</gene>